<proteinExistence type="predicted"/>
<dbReference type="STRING" id="444158.MmarC6_0599"/>
<sequence>MEKYFKYLLIALMGAIFLSLPAGVPMIKSYSEYSSFNTDWNGCSKFTKQLYDSDIIITPIYSPYEDYNFNKNGVLFIIGPETDFLDLEIEKLENFVKDGNTLVIADDFGTSNQILEKLNLKNKFTKNKLNDIFYISNENLVEYKVPENYGGGIIVTNIPTSTSKSGLVTTSNFSKSGSKITSLSLMSEINYGNGKIILIADPDVFTNGLYEYNQDFLENFIVKLNSNHIYIDEIHHKDFEYEISVFYIQKSVPKEFTLFLMLILISLFQISNKKLFNNATKKLISKFAKKGKKDEEEMLKNISENNSIDLNDLKRVIKNIKDGNNGRTRITK</sequence>
<reference evidence="2" key="1">
    <citation type="submission" date="2007-10" db="EMBL/GenBank/DDBJ databases">
        <title>Complete sequence of Methanococcus maripaludis C6.</title>
        <authorList>
            <consortium name="US DOE Joint Genome Institute"/>
            <person name="Copeland A."/>
            <person name="Lucas S."/>
            <person name="Lapidus A."/>
            <person name="Barry K."/>
            <person name="Glavina del Rio T."/>
            <person name="Dalin E."/>
            <person name="Tice H."/>
            <person name="Pitluck S."/>
            <person name="Clum A."/>
            <person name="Schmutz J."/>
            <person name="Larimer F."/>
            <person name="Land M."/>
            <person name="Hauser L."/>
            <person name="Kyrpides N."/>
            <person name="Mikhailova N."/>
            <person name="Sieprawska-Lupa M."/>
            <person name="Whitman W.B."/>
            <person name="Richardson P."/>
        </authorList>
    </citation>
    <scope>NUCLEOTIDE SEQUENCE [LARGE SCALE GENOMIC DNA]</scope>
    <source>
        <strain evidence="2">C6</strain>
    </source>
</reference>
<accession>A9A6Y8</accession>
<dbReference type="OrthoDB" id="372296at2157"/>
<organism evidence="2">
    <name type="scientific">Methanococcus maripaludis (strain C6 / ATCC BAA-1332)</name>
    <dbReference type="NCBI Taxonomy" id="444158"/>
    <lineage>
        <taxon>Archaea</taxon>
        <taxon>Methanobacteriati</taxon>
        <taxon>Methanobacteriota</taxon>
        <taxon>Methanomada group</taxon>
        <taxon>Methanococci</taxon>
        <taxon>Methanococcales</taxon>
        <taxon>Methanococcaceae</taxon>
        <taxon>Methanococcus</taxon>
    </lineage>
</organism>
<feature type="domain" description="DUF4350" evidence="1">
    <location>
        <begin position="35"/>
        <end position="220"/>
    </location>
</feature>
<dbReference type="InterPro" id="IPR025646">
    <property type="entry name" value="DUF4350"/>
</dbReference>
<dbReference type="KEGG" id="mmx:MmarC6_0599"/>
<evidence type="ECO:0000313" key="2">
    <source>
        <dbReference type="EMBL" id="ABX01416.1"/>
    </source>
</evidence>
<gene>
    <name evidence="2" type="ordered locus">MmarC6_0599</name>
</gene>
<evidence type="ECO:0000259" key="1">
    <source>
        <dbReference type="Pfam" id="PF14258"/>
    </source>
</evidence>
<dbReference type="HOGENOM" id="CLU_069303_0_0_2"/>
<name>A9A6Y8_METM6</name>
<protein>
    <recommendedName>
        <fullName evidence="1">DUF4350 domain-containing protein</fullName>
    </recommendedName>
</protein>
<dbReference type="EMBL" id="CP000867">
    <property type="protein sequence ID" value="ABX01416.1"/>
    <property type="molecule type" value="Genomic_DNA"/>
</dbReference>
<dbReference type="eggNOG" id="arCOG01314">
    <property type="taxonomic scope" value="Archaea"/>
</dbReference>
<dbReference type="PhylomeDB" id="A9A6Y8"/>
<dbReference type="Pfam" id="PF14258">
    <property type="entry name" value="DUF4350"/>
    <property type="match status" value="1"/>
</dbReference>
<dbReference type="AlphaFoldDB" id="A9A6Y8"/>